<evidence type="ECO:0000256" key="2">
    <source>
        <dbReference type="PIRSR" id="PIRSR006615-1"/>
    </source>
</evidence>
<dbReference type="GO" id="GO:0046872">
    <property type="term" value="F:metal ion binding"/>
    <property type="evidence" value="ECO:0007669"/>
    <property type="project" value="UniProtKB-KW"/>
</dbReference>
<dbReference type="PIRSF" id="PIRSF006615">
    <property type="entry name" value="Zn_crbxpep_Taq"/>
    <property type="match status" value="1"/>
</dbReference>
<dbReference type="Proteomes" id="UP000620075">
    <property type="component" value="Unassembled WGS sequence"/>
</dbReference>
<keyword evidence="1" id="KW-0645">Protease</keyword>
<dbReference type="PANTHER" id="PTHR34217:SF1">
    <property type="entry name" value="CARBOXYPEPTIDASE 1"/>
    <property type="match status" value="1"/>
</dbReference>
<keyword evidence="1" id="KW-0482">Metalloprotease</keyword>
<dbReference type="PRINTS" id="PR00998">
    <property type="entry name" value="CRBOXYPTASET"/>
</dbReference>
<dbReference type="InterPro" id="IPR001333">
    <property type="entry name" value="Peptidase_M32_Taq"/>
</dbReference>
<feature type="binding site" evidence="2">
    <location>
        <position position="264"/>
    </location>
    <ligand>
        <name>Zn(2+)</name>
        <dbReference type="ChEBI" id="CHEBI:29105"/>
        <note>catalytic</note>
    </ligand>
</feature>
<dbReference type="CDD" id="cd06460">
    <property type="entry name" value="M32_Taq"/>
    <property type="match status" value="1"/>
</dbReference>
<comment type="cofactor">
    <cofactor evidence="2">
        <name>Zn(2+)</name>
        <dbReference type="ChEBI" id="CHEBI:29105"/>
    </cofactor>
    <text evidence="2">Binds 1 zinc ion per subunit.</text>
</comment>
<feature type="active site" description="Proton donor/acceptor" evidence="3">
    <location>
        <position position="265"/>
    </location>
</feature>
<organism evidence="4 5">
    <name type="scientific">Candidatus Dormiibacter inghamiae</name>
    <dbReference type="NCBI Taxonomy" id="3127013"/>
    <lineage>
        <taxon>Bacteria</taxon>
        <taxon>Bacillati</taxon>
        <taxon>Candidatus Dormiibacterota</taxon>
        <taxon>Candidatus Dormibacteria</taxon>
        <taxon>Candidatus Dormibacterales</taxon>
        <taxon>Candidatus Dormibacteraceae</taxon>
        <taxon>Candidatus Dormiibacter</taxon>
    </lineage>
</organism>
<dbReference type="PROSITE" id="PS52034">
    <property type="entry name" value="PEPTIDASE_M32"/>
    <property type="match status" value="1"/>
</dbReference>
<comment type="caution">
    <text evidence="4">The sequence shown here is derived from an EMBL/GenBank/DDBJ whole genome shotgun (WGS) entry which is preliminary data.</text>
</comment>
<dbReference type="GO" id="GO:0006508">
    <property type="term" value="P:proteolysis"/>
    <property type="evidence" value="ECO:0007669"/>
    <property type="project" value="UniProtKB-UniRule"/>
</dbReference>
<protein>
    <recommendedName>
        <fullName evidence="1">Metal-dependent carboxypeptidase</fullName>
        <ecNumber evidence="1">3.4.17.19</ecNumber>
    </recommendedName>
</protein>
<evidence type="ECO:0000313" key="5">
    <source>
        <dbReference type="Proteomes" id="UP000620075"/>
    </source>
</evidence>
<gene>
    <name evidence="4" type="ORF">JF888_14325</name>
</gene>
<proteinExistence type="inferred from homology"/>
<keyword evidence="1" id="KW-0378">Hydrolase</keyword>
<comment type="similarity">
    <text evidence="1">Belongs to the peptidase M32 family.</text>
</comment>
<evidence type="ECO:0000256" key="3">
    <source>
        <dbReference type="PIRSR" id="PIRSR006615-2"/>
    </source>
</evidence>
<dbReference type="Pfam" id="PF02074">
    <property type="entry name" value="Peptidase_M32"/>
    <property type="match status" value="1"/>
</dbReference>
<reference evidence="4 5" key="1">
    <citation type="submission" date="2020-10" db="EMBL/GenBank/DDBJ databases">
        <title>Ca. Dormibacterota MAGs.</title>
        <authorList>
            <person name="Montgomery K."/>
        </authorList>
    </citation>
    <scope>NUCLEOTIDE SEQUENCE [LARGE SCALE GENOMIC DNA]</scope>
    <source>
        <strain evidence="4">SC8811_S16_3</strain>
    </source>
</reference>
<dbReference type="EC" id="3.4.17.19" evidence="1"/>
<keyword evidence="1 2" id="KW-0479">Metal-binding</keyword>
<feature type="binding site" evidence="2">
    <location>
        <position position="294"/>
    </location>
    <ligand>
        <name>Zn(2+)</name>
        <dbReference type="ChEBI" id="CHEBI:29105"/>
        <note>catalytic</note>
    </ligand>
</feature>
<keyword evidence="2" id="KW-0862">Zinc</keyword>
<evidence type="ECO:0000256" key="1">
    <source>
        <dbReference type="PIRNR" id="PIRNR006615"/>
    </source>
</evidence>
<dbReference type="EMBL" id="JAEKNQ010000057">
    <property type="protein sequence ID" value="MBJ7604340.1"/>
    <property type="molecule type" value="Genomic_DNA"/>
</dbReference>
<accession>A0A934N835</accession>
<dbReference type="PANTHER" id="PTHR34217">
    <property type="entry name" value="METAL-DEPENDENT CARBOXYPEPTIDASE"/>
    <property type="match status" value="1"/>
</dbReference>
<dbReference type="SUPFAM" id="SSF55486">
    <property type="entry name" value="Metalloproteases ('zincins'), catalytic domain"/>
    <property type="match status" value="1"/>
</dbReference>
<dbReference type="GO" id="GO:0004181">
    <property type="term" value="F:metallocarboxypeptidase activity"/>
    <property type="evidence" value="ECO:0007669"/>
    <property type="project" value="UniProtKB-UniRule"/>
</dbReference>
<feature type="binding site" evidence="2">
    <location>
        <position position="268"/>
    </location>
    <ligand>
        <name>Zn(2+)</name>
        <dbReference type="ChEBI" id="CHEBI:29105"/>
        <note>catalytic</note>
    </ligand>
</feature>
<evidence type="ECO:0000313" key="4">
    <source>
        <dbReference type="EMBL" id="MBJ7604340.1"/>
    </source>
</evidence>
<dbReference type="AlphaFoldDB" id="A0A934N835"/>
<dbReference type="Gene3D" id="1.10.1370.30">
    <property type="match status" value="1"/>
</dbReference>
<comment type="catalytic activity">
    <reaction evidence="1">
        <text>Release of a C-terminal amino acid with broad specificity, except for -Pro.</text>
        <dbReference type="EC" id="3.4.17.19"/>
    </reaction>
</comment>
<dbReference type="RefSeq" id="WP_338181810.1">
    <property type="nucleotide sequence ID" value="NZ_JAEKNQ010000057.1"/>
</dbReference>
<sequence>MSALADLKEVLFEVSDLHQAAELLGWDQETYMPAGGVADRANQLGTLSRIAHERFVAAKTGRLLEAAQSEVAGLADDSDDARLVRVTRRDWDQETRLPSDLVVAMAREGAISRPVWQEARAKGDWSLFAPRMRITVELAQRVAEAIGTTGRAYDALIDLNEPGLDTAQVEHLFSQLRDRIVPLLRRVQEHSDRVDVSVLNREVEPQTQLNFSTRVVERLGYDFERGRQDLSAHPFCTSFGIGDVRITTRVKPSLREGCLFSSIHESGHAMYEQGISPALARTPLAMGTSPGVHESQSRLWENLVGRGRAFWQHFYPELQAAFNGALNEVGEEEFYRACNAVRPSYVRVDADELTYNLHVMLRFEIEKELLEGQLSVEEVPEAWAVQVKEYLGLEPPSGSEGPLQDIHWTQPMLGGFIGYALGNVIGAQLMECVRMRLPRLDAQIAAGDFAPLLGWLRENVYLHGRKFTPQELVQRVTGRAIEAGPWIRYVECKFGDLYELN</sequence>
<name>A0A934N835_9BACT</name>
<keyword evidence="1 4" id="KW-0121">Carboxypeptidase</keyword>
<comment type="function">
    <text evidence="1">Broad specificity carboxypetidase that releases amino acids sequentially from the C-terminus, including neutral, aromatic, polar and basic residues.</text>
</comment>